<dbReference type="AlphaFoldDB" id="A0A5B7FYG2"/>
<name>A0A5B7FYG2_PORTR</name>
<protein>
    <submittedName>
        <fullName evidence="2">Uncharacterized protein</fullName>
    </submittedName>
</protein>
<evidence type="ECO:0000313" key="2">
    <source>
        <dbReference type="EMBL" id="MPC50467.1"/>
    </source>
</evidence>
<feature type="region of interest" description="Disordered" evidence="1">
    <location>
        <begin position="1"/>
        <end position="21"/>
    </location>
</feature>
<dbReference type="EMBL" id="VSRR010009523">
    <property type="protein sequence ID" value="MPC50467.1"/>
    <property type="molecule type" value="Genomic_DNA"/>
</dbReference>
<accession>A0A5B7FYG2</accession>
<evidence type="ECO:0000313" key="3">
    <source>
        <dbReference type="Proteomes" id="UP000324222"/>
    </source>
</evidence>
<dbReference type="Proteomes" id="UP000324222">
    <property type="component" value="Unassembled WGS sequence"/>
</dbReference>
<evidence type="ECO:0000256" key="1">
    <source>
        <dbReference type="SAM" id="MobiDB-lite"/>
    </source>
</evidence>
<keyword evidence="3" id="KW-1185">Reference proteome</keyword>
<proteinExistence type="predicted"/>
<sequence length="108" mass="11930">MDVNRWRALTPTKREADIPRPISPADSYRCCVEGTRSPLHPDALPAGSEETFSGTKCSCANGRDHLAQFTAQEKIRTNVSTCPEPSITSQLRLLKEVATGTPQNRMMK</sequence>
<organism evidence="2 3">
    <name type="scientific">Portunus trituberculatus</name>
    <name type="common">Swimming crab</name>
    <name type="synonym">Neptunus trituberculatus</name>
    <dbReference type="NCBI Taxonomy" id="210409"/>
    <lineage>
        <taxon>Eukaryota</taxon>
        <taxon>Metazoa</taxon>
        <taxon>Ecdysozoa</taxon>
        <taxon>Arthropoda</taxon>
        <taxon>Crustacea</taxon>
        <taxon>Multicrustacea</taxon>
        <taxon>Malacostraca</taxon>
        <taxon>Eumalacostraca</taxon>
        <taxon>Eucarida</taxon>
        <taxon>Decapoda</taxon>
        <taxon>Pleocyemata</taxon>
        <taxon>Brachyura</taxon>
        <taxon>Eubrachyura</taxon>
        <taxon>Portunoidea</taxon>
        <taxon>Portunidae</taxon>
        <taxon>Portuninae</taxon>
        <taxon>Portunus</taxon>
    </lineage>
</organism>
<gene>
    <name evidence="2" type="ORF">E2C01_044296</name>
</gene>
<comment type="caution">
    <text evidence="2">The sequence shown here is derived from an EMBL/GenBank/DDBJ whole genome shotgun (WGS) entry which is preliminary data.</text>
</comment>
<reference evidence="2 3" key="1">
    <citation type="submission" date="2019-05" db="EMBL/GenBank/DDBJ databases">
        <title>Another draft genome of Portunus trituberculatus and its Hox gene families provides insights of decapod evolution.</title>
        <authorList>
            <person name="Jeong J.-H."/>
            <person name="Song I."/>
            <person name="Kim S."/>
            <person name="Choi T."/>
            <person name="Kim D."/>
            <person name="Ryu S."/>
            <person name="Kim W."/>
        </authorList>
    </citation>
    <scope>NUCLEOTIDE SEQUENCE [LARGE SCALE GENOMIC DNA]</scope>
    <source>
        <tissue evidence="2">Muscle</tissue>
    </source>
</reference>